<dbReference type="EMBL" id="JANRMI010000003">
    <property type="protein sequence ID" value="MDG0817249.1"/>
    <property type="molecule type" value="Genomic_DNA"/>
</dbReference>
<keyword evidence="5 11" id="KW-0560">Oxidoreductase</keyword>
<evidence type="ECO:0000256" key="5">
    <source>
        <dbReference type="ARBA" id="ARBA00023002"/>
    </source>
</evidence>
<accession>A0ABT6DMV2</accession>
<evidence type="ECO:0000256" key="6">
    <source>
        <dbReference type="ARBA" id="ARBA00023004"/>
    </source>
</evidence>
<dbReference type="InterPro" id="IPR046451">
    <property type="entry name" value="HgmA_C"/>
</dbReference>
<feature type="domain" description="Homogentisate 1,2-dioxygenase C-terminal" evidence="9">
    <location>
        <begin position="274"/>
        <end position="427"/>
    </location>
</feature>
<dbReference type="RefSeq" id="WP_277578724.1">
    <property type="nucleotide sequence ID" value="NZ_JANRMI010000003.1"/>
</dbReference>
<dbReference type="InterPro" id="IPR046452">
    <property type="entry name" value="HgmA_N"/>
</dbReference>
<dbReference type="PANTHER" id="PTHR11056">
    <property type="entry name" value="HOMOGENTISATE 1,2-DIOXYGENASE"/>
    <property type="match status" value="1"/>
</dbReference>
<dbReference type="InterPro" id="IPR005708">
    <property type="entry name" value="Homogentis_dOase"/>
</dbReference>
<dbReference type="SUPFAM" id="SSF51182">
    <property type="entry name" value="RmlC-like cupins"/>
    <property type="match status" value="1"/>
</dbReference>
<proteinExistence type="inferred from homology"/>
<dbReference type="InterPro" id="IPR014710">
    <property type="entry name" value="RmlC-like_jellyroll"/>
</dbReference>
<evidence type="ECO:0000256" key="2">
    <source>
        <dbReference type="ARBA" id="ARBA00007757"/>
    </source>
</evidence>
<dbReference type="Proteomes" id="UP001152321">
    <property type="component" value="Unassembled WGS sequence"/>
</dbReference>
<feature type="domain" description="Homogentisate 1,2-dioxygenase N-terminal" evidence="10">
    <location>
        <begin position="4"/>
        <end position="273"/>
    </location>
</feature>
<evidence type="ECO:0000313" key="12">
    <source>
        <dbReference type="Proteomes" id="UP001152321"/>
    </source>
</evidence>
<comment type="similarity">
    <text evidence="2">Belongs to the homogentisate dioxygenase family.</text>
</comment>
<evidence type="ECO:0000256" key="3">
    <source>
        <dbReference type="ARBA" id="ARBA00022723"/>
    </source>
</evidence>
<reference evidence="11" key="1">
    <citation type="submission" date="2022-08" db="EMBL/GenBank/DDBJ databases">
        <title>Novel Bdellovibrio Species Isolated from Svalbard: Designation Bdellovibrio svalbardensis.</title>
        <authorList>
            <person name="Mitchell R.J."/>
            <person name="Choi S.Y."/>
        </authorList>
    </citation>
    <scope>NUCLEOTIDE SEQUENCE</scope>
    <source>
        <strain evidence="11">PAP01</strain>
    </source>
</reference>
<dbReference type="Pfam" id="PF04209">
    <property type="entry name" value="HgmA_C"/>
    <property type="match status" value="1"/>
</dbReference>
<dbReference type="GO" id="GO:0004411">
    <property type="term" value="F:homogentisate 1,2-dioxygenase activity"/>
    <property type="evidence" value="ECO:0007669"/>
    <property type="project" value="UniProtKB-EC"/>
</dbReference>
<protein>
    <recommendedName>
        <fullName evidence="7">Homogentisate 1,2-dioxygenase</fullName>
        <ecNumber evidence="7">1.13.11.5</ecNumber>
    </recommendedName>
</protein>
<evidence type="ECO:0000256" key="4">
    <source>
        <dbReference type="ARBA" id="ARBA00022964"/>
    </source>
</evidence>
<dbReference type="NCBIfam" id="TIGR01015">
    <property type="entry name" value="hmgA"/>
    <property type="match status" value="1"/>
</dbReference>
<evidence type="ECO:0000256" key="1">
    <source>
        <dbReference type="ARBA" id="ARBA00001962"/>
    </source>
</evidence>
<keyword evidence="3" id="KW-0479">Metal-binding</keyword>
<evidence type="ECO:0000259" key="9">
    <source>
        <dbReference type="Pfam" id="PF04209"/>
    </source>
</evidence>
<evidence type="ECO:0000313" key="11">
    <source>
        <dbReference type="EMBL" id="MDG0817249.1"/>
    </source>
</evidence>
<keyword evidence="6" id="KW-0408">Iron</keyword>
<name>A0ABT6DMV2_9BACT</name>
<feature type="compositionally biased region" description="Polar residues" evidence="8">
    <location>
        <begin position="1"/>
        <end position="14"/>
    </location>
</feature>
<evidence type="ECO:0000256" key="7">
    <source>
        <dbReference type="NCBIfam" id="TIGR01015"/>
    </source>
</evidence>
<keyword evidence="4" id="KW-0223">Dioxygenase</keyword>
<comment type="cofactor">
    <cofactor evidence="1">
        <name>Fe cation</name>
        <dbReference type="ChEBI" id="CHEBI:24875"/>
    </cofactor>
</comment>
<sequence>MEKQYQTGFGNHFSSEARPHTLPLDQNSPQKAPQGLYAEQLSGTAFTAPRASNLYSWLYRIRPSVMHKSFQPLKELTEKTFFKPKYTNPNQMRWNPNPSSAGKQHFVESIRTVCGTGSSHEQRGLHVHLYSFSESMGSRYFMNADGEFLFVPQSGSMEVKTEFGNIEAEAGEIVVVPRGIKFQVNPLKGTVCNGYIGENFGAPFHLPDLGPIGANGLAHSRHFLTPVAAFEDLEGKFELIGKFAGELWSAEMGHSPLDVVAWHGNYAPYKYDLKKFNTINTVSFDHPDPSIFTVLTSPSDTVGTANVDFVIFPPRWMVAENTFRPPYFHRNCMSEYMGLIYGVYDAKTSGGFVPGGGSLHNFYSAHGPDADTFEKASEVELKAHKIDHTMAFMFESRVPYMVTDFAMQKGFLQEDYQNCWQGFKKYFKS</sequence>
<dbReference type="Pfam" id="PF20510">
    <property type="entry name" value="HgmA_N"/>
    <property type="match status" value="1"/>
</dbReference>
<dbReference type="Gene3D" id="2.60.120.10">
    <property type="entry name" value="Jelly Rolls"/>
    <property type="match status" value="1"/>
</dbReference>
<keyword evidence="12" id="KW-1185">Reference proteome</keyword>
<dbReference type="InterPro" id="IPR011051">
    <property type="entry name" value="RmlC_Cupin_sf"/>
</dbReference>
<dbReference type="CDD" id="cd07000">
    <property type="entry name" value="cupin_HGO_N"/>
    <property type="match status" value="1"/>
</dbReference>
<dbReference type="PANTHER" id="PTHR11056:SF0">
    <property type="entry name" value="HOMOGENTISATE 1,2-DIOXYGENASE"/>
    <property type="match status" value="1"/>
</dbReference>
<dbReference type="EC" id="1.13.11.5" evidence="7"/>
<comment type="caution">
    <text evidence="11">The sequence shown here is derived from an EMBL/GenBank/DDBJ whole genome shotgun (WGS) entry which is preliminary data.</text>
</comment>
<organism evidence="11 12">
    <name type="scientific">Bdellovibrio svalbardensis</name>
    <dbReference type="NCBI Taxonomy" id="2972972"/>
    <lineage>
        <taxon>Bacteria</taxon>
        <taxon>Pseudomonadati</taxon>
        <taxon>Bdellovibrionota</taxon>
        <taxon>Bdellovibrionia</taxon>
        <taxon>Bdellovibrionales</taxon>
        <taxon>Pseudobdellovibrionaceae</taxon>
        <taxon>Bdellovibrio</taxon>
    </lineage>
</organism>
<evidence type="ECO:0000256" key="8">
    <source>
        <dbReference type="SAM" id="MobiDB-lite"/>
    </source>
</evidence>
<gene>
    <name evidence="11" type="primary">hmgA</name>
    <name evidence="11" type="ORF">NWE73_12785</name>
</gene>
<feature type="region of interest" description="Disordered" evidence="8">
    <location>
        <begin position="1"/>
        <end position="32"/>
    </location>
</feature>
<evidence type="ECO:0000259" key="10">
    <source>
        <dbReference type="Pfam" id="PF20510"/>
    </source>
</evidence>